<evidence type="ECO:0000256" key="3">
    <source>
        <dbReference type="ARBA" id="ARBA00022989"/>
    </source>
</evidence>
<dbReference type="OrthoDB" id="4358694at2759"/>
<evidence type="ECO:0000256" key="2">
    <source>
        <dbReference type="ARBA" id="ARBA00022692"/>
    </source>
</evidence>
<evidence type="ECO:0000256" key="4">
    <source>
        <dbReference type="ARBA" id="ARBA00023136"/>
    </source>
</evidence>
<dbReference type="InterPro" id="IPR050360">
    <property type="entry name" value="MFS_Sugar_Transporters"/>
</dbReference>
<evidence type="ECO:0000313" key="7">
    <source>
        <dbReference type="EMBL" id="OKP04971.1"/>
    </source>
</evidence>
<evidence type="ECO:0000256" key="6">
    <source>
        <dbReference type="SAM" id="SignalP"/>
    </source>
</evidence>
<dbReference type="GO" id="GO:0005351">
    <property type="term" value="F:carbohydrate:proton symporter activity"/>
    <property type="evidence" value="ECO:0007669"/>
    <property type="project" value="TreeGrafter"/>
</dbReference>
<dbReference type="InterPro" id="IPR036259">
    <property type="entry name" value="MFS_trans_sf"/>
</dbReference>
<proteinExistence type="predicted"/>
<name>A0A1Q5TXM0_9EURO</name>
<dbReference type="STRING" id="1316194.A0A1Q5TXM0"/>
<feature type="transmembrane region" description="Helical" evidence="5">
    <location>
        <begin position="31"/>
        <end position="50"/>
    </location>
</feature>
<reference evidence="7 8" key="1">
    <citation type="submission" date="2016-10" db="EMBL/GenBank/DDBJ databases">
        <title>Genome sequence of the ascomycete fungus Penicillium subrubescens.</title>
        <authorList>
            <person name="De Vries R.P."/>
            <person name="Peng M."/>
            <person name="Dilokpimol A."/>
            <person name="Hilden K."/>
            <person name="Makela M.R."/>
            <person name="Grigoriev I."/>
            <person name="Riley R."/>
            <person name="Granchi Z."/>
        </authorList>
    </citation>
    <scope>NUCLEOTIDE SEQUENCE [LARGE SCALE GENOMIC DNA]</scope>
    <source>
        <strain evidence="7 8">CBS 132785</strain>
    </source>
</reference>
<dbReference type="SUPFAM" id="SSF103473">
    <property type="entry name" value="MFS general substrate transporter"/>
    <property type="match status" value="1"/>
</dbReference>
<comment type="subcellular location">
    <subcellularLocation>
        <location evidence="1">Membrane</location>
        <topology evidence="1">Multi-pass membrane protein</topology>
    </subcellularLocation>
</comment>
<protein>
    <submittedName>
        <fullName evidence="7">Lactose permease</fullName>
    </submittedName>
</protein>
<comment type="caution">
    <text evidence="7">The sequence shown here is derived from an EMBL/GenBank/DDBJ whole genome shotgun (WGS) entry which is preliminary data.</text>
</comment>
<keyword evidence="8" id="KW-1185">Reference proteome</keyword>
<dbReference type="AlphaFoldDB" id="A0A1Q5TXM0"/>
<keyword evidence="6" id="KW-0732">Signal</keyword>
<dbReference type="Pfam" id="PF00083">
    <property type="entry name" value="Sugar_tr"/>
    <property type="match status" value="1"/>
</dbReference>
<dbReference type="PANTHER" id="PTHR48022">
    <property type="entry name" value="PLASTIDIC GLUCOSE TRANSPORTER 4"/>
    <property type="match status" value="1"/>
</dbReference>
<dbReference type="InterPro" id="IPR005828">
    <property type="entry name" value="MFS_sugar_transport-like"/>
</dbReference>
<keyword evidence="3 5" id="KW-1133">Transmembrane helix</keyword>
<dbReference type="Proteomes" id="UP000186955">
    <property type="component" value="Unassembled WGS sequence"/>
</dbReference>
<keyword evidence="2 5" id="KW-0812">Transmembrane</keyword>
<evidence type="ECO:0000256" key="1">
    <source>
        <dbReference type="ARBA" id="ARBA00004141"/>
    </source>
</evidence>
<accession>A0A1Q5TXM0</accession>
<dbReference type="GO" id="GO:0016020">
    <property type="term" value="C:membrane"/>
    <property type="evidence" value="ECO:0007669"/>
    <property type="project" value="UniProtKB-SubCell"/>
</dbReference>
<feature type="chain" id="PRO_5012321374" evidence="6">
    <location>
        <begin position="18"/>
        <end position="152"/>
    </location>
</feature>
<gene>
    <name evidence="7" type="ORF">PENSUB_6716</name>
</gene>
<sequence length="152" mass="17092">MIYSLLFCSVAFAIILGTSKLSYEDPAHSSAANTSVAFIYLFGIVFSFGWTPLQSMYIAETLTTNTFAKGIAVRNLLSNISGAVIQRSSGPAFEKLKYYFYAVFIAWDLIEMVVIDFWFPETKERTLEVLEEVFSAPNPVKKSLERRDISTV</sequence>
<dbReference type="EMBL" id="MNBE01000607">
    <property type="protein sequence ID" value="OKP04971.1"/>
    <property type="molecule type" value="Genomic_DNA"/>
</dbReference>
<keyword evidence="4 5" id="KW-0472">Membrane</keyword>
<dbReference type="Gene3D" id="1.20.1250.20">
    <property type="entry name" value="MFS general substrate transporter like domains"/>
    <property type="match status" value="1"/>
</dbReference>
<organism evidence="7 8">
    <name type="scientific">Penicillium subrubescens</name>
    <dbReference type="NCBI Taxonomy" id="1316194"/>
    <lineage>
        <taxon>Eukaryota</taxon>
        <taxon>Fungi</taxon>
        <taxon>Dikarya</taxon>
        <taxon>Ascomycota</taxon>
        <taxon>Pezizomycotina</taxon>
        <taxon>Eurotiomycetes</taxon>
        <taxon>Eurotiomycetidae</taxon>
        <taxon>Eurotiales</taxon>
        <taxon>Aspergillaceae</taxon>
        <taxon>Penicillium</taxon>
    </lineage>
</organism>
<evidence type="ECO:0000256" key="5">
    <source>
        <dbReference type="SAM" id="Phobius"/>
    </source>
</evidence>
<evidence type="ECO:0000313" key="8">
    <source>
        <dbReference type="Proteomes" id="UP000186955"/>
    </source>
</evidence>
<feature type="signal peptide" evidence="6">
    <location>
        <begin position="1"/>
        <end position="17"/>
    </location>
</feature>
<feature type="transmembrane region" description="Helical" evidence="5">
    <location>
        <begin position="98"/>
        <end position="119"/>
    </location>
</feature>
<dbReference type="PANTHER" id="PTHR48022:SF70">
    <property type="entry name" value="MONOSACCHARIDE TRANSPORTER, PUTATIVE (AFU_ORTHOLOGUE AFUA_5G14540)-RELATED"/>
    <property type="match status" value="1"/>
</dbReference>